<accession>A0ABQ1MZP6</accession>
<name>A0ABQ1MZP6_9BACT</name>
<dbReference type="InterPro" id="IPR011250">
    <property type="entry name" value="OMP/PagP_B-barrel"/>
</dbReference>
<comment type="caution">
    <text evidence="2">The sequence shown here is derived from an EMBL/GenBank/DDBJ whole genome shotgun (WGS) entry which is preliminary data.</text>
</comment>
<feature type="signal peptide" evidence="1">
    <location>
        <begin position="1"/>
        <end position="19"/>
    </location>
</feature>
<evidence type="ECO:0008006" key="4">
    <source>
        <dbReference type="Google" id="ProtNLM"/>
    </source>
</evidence>
<organism evidence="2 3">
    <name type="scientific">Belliella aquatica</name>
    <dbReference type="NCBI Taxonomy" id="1323734"/>
    <lineage>
        <taxon>Bacteria</taxon>
        <taxon>Pseudomonadati</taxon>
        <taxon>Bacteroidota</taxon>
        <taxon>Cytophagia</taxon>
        <taxon>Cytophagales</taxon>
        <taxon>Cyclobacteriaceae</taxon>
        <taxon>Belliella</taxon>
    </lineage>
</organism>
<keyword evidence="1" id="KW-0732">Signal</keyword>
<keyword evidence="3" id="KW-1185">Reference proteome</keyword>
<feature type="chain" id="PRO_5047007365" description="Outer membrane protein beta-barrel domain-containing protein" evidence="1">
    <location>
        <begin position="20"/>
        <end position="205"/>
    </location>
</feature>
<reference evidence="3" key="1">
    <citation type="journal article" date="2019" name="Int. J. Syst. Evol. Microbiol.">
        <title>The Global Catalogue of Microorganisms (GCM) 10K type strain sequencing project: providing services to taxonomists for standard genome sequencing and annotation.</title>
        <authorList>
            <consortium name="The Broad Institute Genomics Platform"/>
            <consortium name="The Broad Institute Genome Sequencing Center for Infectious Disease"/>
            <person name="Wu L."/>
            <person name="Ma J."/>
        </authorList>
    </citation>
    <scope>NUCLEOTIDE SEQUENCE [LARGE SCALE GENOMIC DNA]</scope>
    <source>
        <strain evidence="3">CGMCC 1.12479</strain>
    </source>
</reference>
<evidence type="ECO:0000313" key="2">
    <source>
        <dbReference type="EMBL" id="GGC47839.1"/>
    </source>
</evidence>
<proteinExistence type="predicted"/>
<evidence type="ECO:0000256" key="1">
    <source>
        <dbReference type="SAM" id="SignalP"/>
    </source>
</evidence>
<dbReference type="RefSeq" id="WP_188443720.1">
    <property type="nucleotide sequence ID" value="NZ_BMFD01000011.1"/>
</dbReference>
<protein>
    <recommendedName>
        <fullName evidence="4">Outer membrane protein beta-barrel domain-containing protein</fullName>
    </recommendedName>
</protein>
<gene>
    <name evidence="2" type="ORF">GCM10010993_27960</name>
</gene>
<dbReference type="EMBL" id="BMFD01000011">
    <property type="protein sequence ID" value="GGC47839.1"/>
    <property type="molecule type" value="Genomic_DNA"/>
</dbReference>
<sequence>MKKCLLLLFILLVSFQSYSQEAIQFKKGYIGISLGPSFYTGSELENTFQNQGALTSPTDPTIQQGQIGFNISMIDAGYTFTKNWGVVFKLQGGNYVGKSDGKILKSTYGTVMIGPMYSIQIFDNMVLDMKIKGGRFFNVLSFNDDLGSSFAKSNFNFGMEAGITLRYHLSPQFSWINNLESQQQFSPEDGKLSRINILTGIAFRF</sequence>
<evidence type="ECO:0000313" key="3">
    <source>
        <dbReference type="Proteomes" id="UP000635885"/>
    </source>
</evidence>
<dbReference type="SUPFAM" id="SSF56925">
    <property type="entry name" value="OMPA-like"/>
    <property type="match status" value="1"/>
</dbReference>
<dbReference type="Proteomes" id="UP000635885">
    <property type="component" value="Unassembled WGS sequence"/>
</dbReference>